<keyword evidence="1" id="KW-1133">Transmembrane helix</keyword>
<proteinExistence type="predicted"/>
<feature type="transmembrane region" description="Helical" evidence="1">
    <location>
        <begin position="132"/>
        <end position="156"/>
    </location>
</feature>
<reference evidence="2 3" key="1">
    <citation type="submission" date="2020-08" db="EMBL/GenBank/DDBJ databases">
        <title>A Genomic Blueprint of the Chicken Gut Microbiome.</title>
        <authorList>
            <person name="Gilroy R."/>
            <person name="Ravi A."/>
            <person name="Getino M."/>
            <person name="Pursley I."/>
            <person name="Horton D.L."/>
            <person name="Alikhan N.-F."/>
            <person name="Baker D."/>
            <person name="Gharbi K."/>
            <person name="Hall N."/>
            <person name="Watson M."/>
            <person name="Adriaenssens E.M."/>
            <person name="Foster-Nyarko E."/>
            <person name="Jarju S."/>
            <person name="Secka A."/>
            <person name="Antonio M."/>
            <person name="Oren A."/>
            <person name="Chaudhuri R."/>
            <person name="La Ragione R.M."/>
            <person name="Hildebrand F."/>
            <person name="Pallen M.J."/>
        </authorList>
    </citation>
    <scope>NUCLEOTIDE SEQUENCE [LARGE SCALE GENOMIC DNA]</scope>
    <source>
        <strain evidence="2 3">Sa2CVA6</strain>
    </source>
</reference>
<feature type="transmembrane region" description="Helical" evidence="1">
    <location>
        <begin position="80"/>
        <end position="102"/>
    </location>
</feature>
<evidence type="ECO:0000256" key="1">
    <source>
        <dbReference type="SAM" id="Phobius"/>
    </source>
</evidence>
<protein>
    <submittedName>
        <fullName evidence="2">Uncharacterized protein</fullName>
    </submittedName>
</protein>
<gene>
    <name evidence="2" type="ORF">H9646_06875</name>
</gene>
<keyword evidence="1" id="KW-0472">Membrane</keyword>
<feature type="transmembrane region" description="Helical" evidence="1">
    <location>
        <begin position="47"/>
        <end position="68"/>
    </location>
</feature>
<keyword evidence="3" id="KW-1185">Reference proteome</keyword>
<accession>A0ABR8S9P1</accession>
<dbReference type="RefSeq" id="WP_191722602.1">
    <property type="nucleotide sequence ID" value="NZ_JACSQK010000003.1"/>
</dbReference>
<keyword evidence="1" id="KW-0812">Transmembrane</keyword>
<name>A0ABR8S9P1_9BURK</name>
<dbReference type="EMBL" id="JACSQK010000003">
    <property type="protein sequence ID" value="MBD7960201.1"/>
    <property type="molecule type" value="Genomic_DNA"/>
</dbReference>
<comment type="caution">
    <text evidence="2">The sequence shown here is derived from an EMBL/GenBank/DDBJ whole genome shotgun (WGS) entry which is preliminary data.</text>
</comment>
<evidence type="ECO:0000313" key="3">
    <source>
        <dbReference type="Proteomes" id="UP000634919"/>
    </source>
</evidence>
<sequence length="171" mass="19199">MRWFFGWLGCFFSLFLYSSAVYGLLHGVLGQTLVFGALYRMFMYHEAYAFQYIALFCAVHASVAMAAIYGLPQSLRSHRWLLAAGTLLVTIAVASVLGGVLWKIHDMLAGYFPSGPRLWQDLLWGAEMGFYLGWQVLAMSQPYSLLCLLGFVWVTLKCSQLAHGPRSAHML</sequence>
<dbReference type="Proteomes" id="UP000634919">
    <property type="component" value="Unassembled WGS sequence"/>
</dbReference>
<evidence type="ECO:0000313" key="2">
    <source>
        <dbReference type="EMBL" id="MBD7960201.1"/>
    </source>
</evidence>
<organism evidence="2 3">
    <name type="scientific">Comamonas avium</name>
    <dbReference type="NCBI Taxonomy" id="2762231"/>
    <lineage>
        <taxon>Bacteria</taxon>
        <taxon>Pseudomonadati</taxon>
        <taxon>Pseudomonadota</taxon>
        <taxon>Betaproteobacteria</taxon>
        <taxon>Burkholderiales</taxon>
        <taxon>Comamonadaceae</taxon>
        <taxon>Comamonas</taxon>
    </lineage>
</organism>